<organism evidence="1 2">
    <name type="scientific">Gemmata massiliana</name>
    <dbReference type="NCBI Taxonomy" id="1210884"/>
    <lineage>
        <taxon>Bacteria</taxon>
        <taxon>Pseudomonadati</taxon>
        <taxon>Planctomycetota</taxon>
        <taxon>Planctomycetia</taxon>
        <taxon>Gemmatales</taxon>
        <taxon>Gemmataceae</taxon>
        <taxon>Gemmata</taxon>
    </lineage>
</organism>
<dbReference type="AlphaFoldDB" id="A0A6P2DAM9"/>
<proteinExistence type="predicted"/>
<name>A0A6P2DAM9_9BACT</name>
<accession>A0A6P2DAM9</accession>
<reference evidence="1 2" key="1">
    <citation type="submission" date="2019-05" db="EMBL/GenBank/DDBJ databases">
        <authorList>
            <consortium name="Science for Life Laboratories"/>
        </authorList>
    </citation>
    <scope>NUCLEOTIDE SEQUENCE [LARGE SCALE GENOMIC DNA]</scope>
    <source>
        <strain evidence="1">Soil9</strain>
    </source>
</reference>
<dbReference type="RefSeq" id="WP_162671285.1">
    <property type="nucleotide sequence ID" value="NZ_LR593886.1"/>
</dbReference>
<protein>
    <submittedName>
        <fullName evidence="1">Uncharacterized protein</fullName>
    </submittedName>
</protein>
<sequence length="76" mass="8780">MNPTPADREWTRDDGDGIREVHDDTLEGLWAALRTFRGISKHDLRPYVAIFRWAYNLKEAIPDALRIILRLTSDAS</sequence>
<dbReference type="KEGG" id="gms:SOIL9_06280"/>
<dbReference type="Proteomes" id="UP000464178">
    <property type="component" value="Chromosome"/>
</dbReference>
<evidence type="ECO:0000313" key="2">
    <source>
        <dbReference type="Proteomes" id="UP000464178"/>
    </source>
</evidence>
<dbReference type="EMBL" id="LR593886">
    <property type="protein sequence ID" value="VTR97616.1"/>
    <property type="molecule type" value="Genomic_DNA"/>
</dbReference>
<keyword evidence="2" id="KW-1185">Reference proteome</keyword>
<evidence type="ECO:0000313" key="1">
    <source>
        <dbReference type="EMBL" id="VTR97616.1"/>
    </source>
</evidence>
<gene>
    <name evidence="1" type="ORF">SOIL9_06280</name>
</gene>